<feature type="domain" description="TonB C-terminal" evidence="2">
    <location>
        <begin position="64"/>
        <end position="132"/>
    </location>
</feature>
<dbReference type="EMBL" id="BAABGY010000001">
    <property type="protein sequence ID" value="GAA4319074.1"/>
    <property type="molecule type" value="Genomic_DNA"/>
</dbReference>
<feature type="signal peptide" evidence="1">
    <location>
        <begin position="1"/>
        <end position="19"/>
    </location>
</feature>
<protein>
    <recommendedName>
        <fullName evidence="2">TonB C-terminal domain-containing protein</fullName>
    </recommendedName>
</protein>
<evidence type="ECO:0000313" key="4">
    <source>
        <dbReference type="Proteomes" id="UP001501725"/>
    </source>
</evidence>
<accession>A0ABP8G8C1</accession>
<evidence type="ECO:0000259" key="2">
    <source>
        <dbReference type="Pfam" id="PF03544"/>
    </source>
</evidence>
<dbReference type="Proteomes" id="UP001501725">
    <property type="component" value="Unassembled WGS sequence"/>
</dbReference>
<keyword evidence="1" id="KW-0732">Signal</keyword>
<dbReference type="Pfam" id="PF03544">
    <property type="entry name" value="TonB_C"/>
    <property type="match status" value="1"/>
</dbReference>
<dbReference type="InterPro" id="IPR037682">
    <property type="entry name" value="TonB_C"/>
</dbReference>
<sequence length="138" mass="14928">MKNVWILACLLACGSALQAQVITSDTVSVAAFVQDYPTYGTDADWQAYLSKKRDLATAYRDVDAAGRAKEQKVWVRVWVDKSGTVTRVRPIGDAPASLTAEAVRLVKASGSWRPALRQGKTVKGAVSLAITFPPYPSN</sequence>
<dbReference type="RefSeq" id="WP_345252918.1">
    <property type="nucleotide sequence ID" value="NZ_BAABGY010000001.1"/>
</dbReference>
<gene>
    <name evidence="3" type="ORF">GCM10023184_03680</name>
</gene>
<evidence type="ECO:0000256" key="1">
    <source>
        <dbReference type="SAM" id="SignalP"/>
    </source>
</evidence>
<reference evidence="4" key="1">
    <citation type="journal article" date="2019" name="Int. J. Syst. Evol. Microbiol.">
        <title>The Global Catalogue of Microorganisms (GCM) 10K type strain sequencing project: providing services to taxonomists for standard genome sequencing and annotation.</title>
        <authorList>
            <consortium name="The Broad Institute Genomics Platform"/>
            <consortium name="The Broad Institute Genome Sequencing Center for Infectious Disease"/>
            <person name="Wu L."/>
            <person name="Ma J."/>
        </authorList>
    </citation>
    <scope>NUCLEOTIDE SEQUENCE [LARGE SCALE GENOMIC DNA]</scope>
    <source>
        <strain evidence="4">JCM 17919</strain>
    </source>
</reference>
<evidence type="ECO:0000313" key="3">
    <source>
        <dbReference type="EMBL" id="GAA4319074.1"/>
    </source>
</evidence>
<proteinExistence type="predicted"/>
<dbReference type="SUPFAM" id="SSF74653">
    <property type="entry name" value="TolA/TonB C-terminal domain"/>
    <property type="match status" value="1"/>
</dbReference>
<dbReference type="Gene3D" id="3.30.1150.10">
    <property type="match status" value="1"/>
</dbReference>
<name>A0ABP8G8C1_9BACT</name>
<keyword evidence="4" id="KW-1185">Reference proteome</keyword>
<organism evidence="3 4">
    <name type="scientific">Flaviaesturariibacter amylovorans</name>
    <dbReference type="NCBI Taxonomy" id="1084520"/>
    <lineage>
        <taxon>Bacteria</taxon>
        <taxon>Pseudomonadati</taxon>
        <taxon>Bacteroidota</taxon>
        <taxon>Chitinophagia</taxon>
        <taxon>Chitinophagales</taxon>
        <taxon>Chitinophagaceae</taxon>
        <taxon>Flaviaestuariibacter</taxon>
    </lineage>
</organism>
<feature type="chain" id="PRO_5047482163" description="TonB C-terminal domain-containing protein" evidence="1">
    <location>
        <begin position="20"/>
        <end position="138"/>
    </location>
</feature>
<comment type="caution">
    <text evidence="3">The sequence shown here is derived from an EMBL/GenBank/DDBJ whole genome shotgun (WGS) entry which is preliminary data.</text>
</comment>